<feature type="transmembrane region" description="Helical" evidence="1">
    <location>
        <begin position="96"/>
        <end position="120"/>
    </location>
</feature>
<dbReference type="Proteomes" id="UP000596742">
    <property type="component" value="Unassembled WGS sequence"/>
</dbReference>
<protein>
    <submittedName>
        <fullName evidence="2">Uncharacterized protein</fullName>
    </submittedName>
</protein>
<proteinExistence type="predicted"/>
<gene>
    <name evidence="2" type="ORF">MGAL_10B059745</name>
</gene>
<evidence type="ECO:0000256" key="1">
    <source>
        <dbReference type="SAM" id="Phobius"/>
    </source>
</evidence>
<accession>A0A8B6DMI2</accession>
<keyword evidence="1" id="KW-1133">Transmembrane helix</keyword>
<organism evidence="2 3">
    <name type="scientific">Mytilus galloprovincialis</name>
    <name type="common">Mediterranean mussel</name>
    <dbReference type="NCBI Taxonomy" id="29158"/>
    <lineage>
        <taxon>Eukaryota</taxon>
        <taxon>Metazoa</taxon>
        <taxon>Spiralia</taxon>
        <taxon>Lophotrochozoa</taxon>
        <taxon>Mollusca</taxon>
        <taxon>Bivalvia</taxon>
        <taxon>Autobranchia</taxon>
        <taxon>Pteriomorphia</taxon>
        <taxon>Mytilida</taxon>
        <taxon>Mytiloidea</taxon>
        <taxon>Mytilidae</taxon>
        <taxon>Mytilinae</taxon>
        <taxon>Mytilus</taxon>
    </lineage>
</organism>
<keyword evidence="1" id="KW-0812">Transmembrane</keyword>
<keyword evidence="1" id="KW-0472">Membrane</keyword>
<comment type="caution">
    <text evidence="2">The sequence shown here is derived from an EMBL/GenBank/DDBJ whole genome shotgun (WGS) entry which is preliminary data.</text>
</comment>
<dbReference type="AlphaFoldDB" id="A0A8B6DMI2"/>
<evidence type="ECO:0000313" key="3">
    <source>
        <dbReference type="Proteomes" id="UP000596742"/>
    </source>
</evidence>
<dbReference type="EMBL" id="UYJE01003630">
    <property type="protein sequence ID" value="VDI21008.1"/>
    <property type="molecule type" value="Genomic_DNA"/>
</dbReference>
<keyword evidence="3" id="KW-1185">Reference proteome</keyword>
<evidence type="ECO:0000313" key="2">
    <source>
        <dbReference type="EMBL" id="VDI21008.1"/>
    </source>
</evidence>
<reference evidence="2" key="1">
    <citation type="submission" date="2018-11" db="EMBL/GenBank/DDBJ databases">
        <authorList>
            <person name="Alioto T."/>
            <person name="Alioto T."/>
        </authorList>
    </citation>
    <scope>NUCLEOTIDE SEQUENCE</scope>
</reference>
<name>A0A8B6DMI2_MYTGA</name>
<sequence>MAARFRVVQTPVDGIQTPTWILAADGADIQNAHASLSEIGFRVTGGAFDYTDDRYKPDRFSYHHNNIHESKSLANVLGHEAQAIKSIHNSARNMSLFVSVFLIQWFSLAVYSITAVLGHVPEVILYISP</sequence>